<gene>
    <name evidence="1" type="ORF">JCM19231_1941</name>
</gene>
<dbReference type="AlphaFoldDB" id="A0A0B8NK83"/>
<proteinExistence type="predicted"/>
<dbReference type="Proteomes" id="UP000031671">
    <property type="component" value="Unassembled WGS sequence"/>
</dbReference>
<accession>A0A0B8NK83</accession>
<keyword evidence="2" id="KW-1185">Reference proteome</keyword>
<reference evidence="1 2" key="2">
    <citation type="submission" date="2015-01" db="EMBL/GenBank/DDBJ databases">
        <authorList>
            <consortium name="NBRP consortium"/>
            <person name="Sawabe T."/>
            <person name="Meirelles P."/>
            <person name="Feng G."/>
            <person name="Sayaka M."/>
            <person name="Hattori M."/>
            <person name="Ohkuma M."/>
        </authorList>
    </citation>
    <scope>NUCLEOTIDE SEQUENCE [LARGE SCALE GENOMIC DNA]</scope>
    <source>
        <strain evidence="2">JCM 19231</strain>
    </source>
</reference>
<sequence length="321" mass="36268">MQAQANSDLTFSDKIVKVNGHVGLIAETQDTVYYDPTGSKTGKATYRENSIIDTALTFQEYPLDIFYAFKQFTDEYRSADGLDNQLEEGLKHLILLSTDYYIGNGLNVGASLNNEFASSDRVYSGPWINGRYGKSEHLLEASAFVDYWNSRQGFGAYSYATYKYSNLVNDQQAGADWGDYDINGWAISTRPTMNFDSINIGVEFYYGKDESTGNVTDSHLQDFEEWLVEPSISYTGPYGTLTVRHRYAQQTTTQNGGQDEYFTTVNKTTIGYNYSYNSWRLGGEVEFTHNDNEADTSWSGGKIDNGKNEVTRFMIFGQYAF</sequence>
<evidence type="ECO:0000313" key="1">
    <source>
        <dbReference type="EMBL" id="GAM55125.1"/>
    </source>
</evidence>
<protein>
    <submittedName>
        <fullName evidence="1">CymA protein</fullName>
    </submittedName>
</protein>
<evidence type="ECO:0000313" key="2">
    <source>
        <dbReference type="Proteomes" id="UP000031671"/>
    </source>
</evidence>
<dbReference type="EMBL" id="BBRZ01000010">
    <property type="protein sequence ID" value="GAM55125.1"/>
    <property type="molecule type" value="Genomic_DNA"/>
</dbReference>
<dbReference type="GO" id="GO:0098657">
    <property type="term" value="P:import into cell"/>
    <property type="evidence" value="ECO:0007669"/>
    <property type="project" value="InterPro"/>
</dbReference>
<comment type="caution">
    <text evidence="1">The sequence shown here is derived from an EMBL/GenBank/DDBJ whole genome shotgun (WGS) entry which is preliminary data.</text>
</comment>
<reference evidence="1 2" key="1">
    <citation type="submission" date="2015-01" db="EMBL/GenBank/DDBJ databases">
        <title>Vibrio sp. C1 JCM 19231 whole genome shotgun sequence.</title>
        <authorList>
            <person name="Sawabe T."/>
            <person name="Meirelles P."/>
            <person name="Feng G."/>
            <person name="Sayaka M."/>
            <person name="Hattori M."/>
            <person name="Ohkuma M."/>
        </authorList>
    </citation>
    <scope>NUCLEOTIDE SEQUENCE [LARGE SCALE GENOMIC DNA]</scope>
    <source>
        <strain evidence="2">JCM 19231</strain>
    </source>
</reference>
<name>A0A0B8NK83_9VIBR</name>
<organism evidence="1 2">
    <name type="scientific">Vibrio ishigakensis</name>
    <dbReference type="NCBI Taxonomy" id="1481914"/>
    <lineage>
        <taxon>Bacteria</taxon>
        <taxon>Pseudomonadati</taxon>
        <taxon>Pseudomonadota</taxon>
        <taxon>Gammaproteobacteria</taxon>
        <taxon>Vibrionales</taxon>
        <taxon>Vibrionaceae</taxon>
        <taxon>Vibrio</taxon>
    </lineage>
</organism>
<dbReference type="InterPro" id="IPR031609">
    <property type="entry name" value="CymA"/>
</dbReference>
<dbReference type="Pfam" id="PF16941">
    <property type="entry name" value="CymA"/>
    <property type="match status" value="1"/>
</dbReference>